<protein>
    <submittedName>
        <fullName evidence="2">Flavodoxin family protein</fullName>
    </submittedName>
</protein>
<evidence type="ECO:0000313" key="3">
    <source>
        <dbReference type="Proteomes" id="UP001299068"/>
    </source>
</evidence>
<dbReference type="InterPro" id="IPR008254">
    <property type="entry name" value="Flavodoxin/NO_synth"/>
</dbReference>
<gene>
    <name evidence="2" type="ORF">K5V21_05675</name>
</gene>
<dbReference type="EMBL" id="JAIKTU010000004">
    <property type="protein sequence ID" value="MBY0754941.1"/>
    <property type="molecule type" value="Genomic_DNA"/>
</dbReference>
<dbReference type="Pfam" id="PF00258">
    <property type="entry name" value="Flavodoxin_1"/>
    <property type="match status" value="1"/>
</dbReference>
<evidence type="ECO:0000259" key="1">
    <source>
        <dbReference type="PROSITE" id="PS50902"/>
    </source>
</evidence>
<accession>A0ABS7KVV1</accession>
<organism evidence="2 3">
    <name type="scientific">Clostridium sardiniense</name>
    <name type="common">Clostridium absonum</name>
    <dbReference type="NCBI Taxonomy" id="29369"/>
    <lineage>
        <taxon>Bacteria</taxon>
        <taxon>Bacillati</taxon>
        <taxon>Bacillota</taxon>
        <taxon>Clostridia</taxon>
        <taxon>Eubacteriales</taxon>
        <taxon>Clostridiaceae</taxon>
        <taxon>Clostridium</taxon>
    </lineage>
</organism>
<sequence length="160" mass="17691">MKVSILYDSKSGHTREVGEIIKKGIERVDGIEIKCMNIEEIDKEFLDESKGVVFGTPTYLANTTANMKKWLDDSHDINLEGKLASFYATADYIWGGADTAILTLINQIIVKGMLIYSGGAALGKPFIHLGYISVNGVNDKDIDTPMIFGERIGKKVKELF</sequence>
<comment type="caution">
    <text evidence="2">The sequence shown here is derived from an EMBL/GenBank/DDBJ whole genome shotgun (WGS) entry which is preliminary data.</text>
</comment>
<dbReference type="Gene3D" id="3.40.50.360">
    <property type="match status" value="1"/>
</dbReference>
<feature type="domain" description="Flavodoxin-like" evidence="1">
    <location>
        <begin position="3"/>
        <end position="160"/>
    </location>
</feature>
<evidence type="ECO:0000313" key="2">
    <source>
        <dbReference type="EMBL" id="MBY0754941.1"/>
    </source>
</evidence>
<proteinExistence type="predicted"/>
<reference evidence="2 3" key="1">
    <citation type="journal article" date="2021" name="Cell Host Microbe">
        <title>in vivo commensal control of Clostridioides difficile virulence.</title>
        <authorList>
            <person name="Girinathan B.P."/>
            <person name="Dibenedetto N."/>
            <person name="Worley J.N."/>
            <person name="Peltier J."/>
            <person name="Arrieta-Ortiz M.L."/>
            <person name="Rupa Christinal Immanuel S."/>
            <person name="Lavin R."/>
            <person name="Delaney M.L."/>
            <person name="Cummins C."/>
            <person name="Hoffmann M."/>
            <person name="Luo Y."/>
            <person name="Gonzalez-Escalona N."/>
            <person name="Allard M."/>
            <person name="Onderdonk A.B."/>
            <person name="Gerber G.K."/>
            <person name="Sonenshein A.L."/>
            <person name="Baliga N."/>
            <person name="Dupuy B."/>
            <person name="Bry L."/>
        </authorList>
    </citation>
    <scope>NUCLEOTIDE SEQUENCE [LARGE SCALE GENOMIC DNA]</scope>
    <source>
        <strain evidence="2 3">DSM 599</strain>
    </source>
</reference>
<dbReference type="PANTHER" id="PTHR30546:SF23">
    <property type="entry name" value="FLAVOPROTEIN-LIKE PROTEIN YCP4-RELATED"/>
    <property type="match status" value="1"/>
</dbReference>
<dbReference type="Proteomes" id="UP001299068">
    <property type="component" value="Unassembled WGS sequence"/>
</dbReference>
<dbReference type="PROSITE" id="PS50902">
    <property type="entry name" value="FLAVODOXIN_LIKE"/>
    <property type="match status" value="1"/>
</dbReference>
<keyword evidence="3" id="KW-1185">Reference proteome</keyword>
<dbReference type="InterPro" id="IPR029039">
    <property type="entry name" value="Flavoprotein-like_sf"/>
</dbReference>
<name>A0ABS7KVV1_CLOSR</name>
<dbReference type="PANTHER" id="PTHR30546">
    <property type="entry name" value="FLAVODOXIN-RELATED PROTEIN WRBA-RELATED"/>
    <property type="match status" value="1"/>
</dbReference>
<dbReference type="SUPFAM" id="SSF52218">
    <property type="entry name" value="Flavoproteins"/>
    <property type="match status" value="1"/>
</dbReference>
<dbReference type="RefSeq" id="WP_221859855.1">
    <property type="nucleotide sequence ID" value="NZ_JAIKTU010000004.1"/>
</dbReference>